<dbReference type="InterPro" id="IPR024319">
    <property type="entry name" value="ATPase_expression_mit"/>
</dbReference>
<dbReference type="AlphaFoldDB" id="A0A7C8JMV7"/>
<dbReference type="GO" id="GO:0006396">
    <property type="term" value="P:RNA processing"/>
    <property type="evidence" value="ECO:0007669"/>
    <property type="project" value="TreeGrafter"/>
</dbReference>
<organism evidence="4 5">
    <name type="scientific">Orbilia oligospora</name>
    <name type="common">Nematode-trapping fungus</name>
    <name type="synonym">Arthrobotrys oligospora</name>
    <dbReference type="NCBI Taxonomy" id="2813651"/>
    <lineage>
        <taxon>Eukaryota</taxon>
        <taxon>Fungi</taxon>
        <taxon>Dikarya</taxon>
        <taxon>Ascomycota</taxon>
        <taxon>Pezizomycotina</taxon>
        <taxon>Orbiliomycetes</taxon>
        <taxon>Orbiliales</taxon>
        <taxon>Orbiliaceae</taxon>
        <taxon>Orbilia</taxon>
    </lineage>
</organism>
<evidence type="ECO:0000256" key="2">
    <source>
        <dbReference type="ARBA" id="ARBA00022946"/>
    </source>
</evidence>
<dbReference type="InterPro" id="IPR011990">
    <property type="entry name" value="TPR-like_helical_dom_sf"/>
</dbReference>
<dbReference type="Pfam" id="PF13812">
    <property type="entry name" value="PPR_3"/>
    <property type="match status" value="1"/>
</dbReference>
<dbReference type="InterPro" id="IPR002885">
    <property type="entry name" value="PPR_rpt"/>
</dbReference>
<dbReference type="EMBL" id="WIQZ01000037">
    <property type="protein sequence ID" value="KAF3134181.1"/>
    <property type="molecule type" value="Genomic_DNA"/>
</dbReference>
<comment type="caution">
    <text evidence="4">The sequence shown here is derived from an EMBL/GenBank/DDBJ whole genome shotgun (WGS) entry which is preliminary data.</text>
</comment>
<reference evidence="4 5" key="1">
    <citation type="submission" date="2019-06" db="EMBL/GenBank/DDBJ databases">
        <authorList>
            <person name="Palmer J.M."/>
        </authorList>
    </citation>
    <scope>NUCLEOTIDE SEQUENCE [LARGE SCALE GENOMIC DNA]</scope>
    <source>
        <strain evidence="4 5">TWF703</strain>
    </source>
</reference>
<comment type="subcellular location">
    <subcellularLocation>
        <location evidence="1">Mitochondrion</location>
    </subcellularLocation>
</comment>
<accession>A0A7C8JMV7</accession>
<dbReference type="InterPro" id="IPR051114">
    <property type="entry name" value="Mito_RNA_Proc_CCM1"/>
</dbReference>
<protein>
    <recommendedName>
        <fullName evidence="6">ATPase expression protein 2, mitochondrial</fullName>
    </recommendedName>
</protein>
<evidence type="ECO:0000256" key="3">
    <source>
        <dbReference type="ARBA" id="ARBA00023128"/>
    </source>
</evidence>
<dbReference type="GO" id="GO:0005739">
    <property type="term" value="C:mitochondrion"/>
    <property type="evidence" value="ECO:0007669"/>
    <property type="project" value="UniProtKB-SubCell"/>
</dbReference>
<evidence type="ECO:0000313" key="4">
    <source>
        <dbReference type="EMBL" id="KAF3134181.1"/>
    </source>
</evidence>
<gene>
    <name evidence="4" type="ORF">TWF703_006514</name>
</gene>
<dbReference type="Gene3D" id="1.25.40.10">
    <property type="entry name" value="Tetratricopeptide repeat domain"/>
    <property type="match status" value="1"/>
</dbReference>
<dbReference type="Proteomes" id="UP000480548">
    <property type="component" value="Unassembled WGS sequence"/>
</dbReference>
<dbReference type="GO" id="GO:0007005">
    <property type="term" value="P:mitochondrion organization"/>
    <property type="evidence" value="ECO:0007669"/>
    <property type="project" value="TreeGrafter"/>
</dbReference>
<dbReference type="Pfam" id="PF12921">
    <property type="entry name" value="ATP13"/>
    <property type="match status" value="1"/>
</dbReference>
<sequence length="604" mass="69316">MITSSSPVLNLTRRSLCPRGTRGGLVWRRWNRFQSSMAYGGAVPTFESFQPAAASIDLDVLEHFELPEQYQTPTIVEDPADLPSKYSLAVPAIGTKIPTAVRSFASSVRSQSFKQVLESFKDLHQHGFIKYLSSTDFSNILIAANPKLIFPVEKMARKIVPGTVPDANPYIRVYKRFWSDLNFVLENMILNGHQPTILDYTGLMGKAMWTQNKTIQDSFWNRMLKQGLKPNTWTYNTRLAMVAGIRPANSLEKFPLVHTEKYVNYWMGQENNAVTEAMAIYAELLKNGLYPNSMTVELLIMAHARVGDIPGISKILRNVYGVKIDGNNESTKPIIPKGSPVYPTARTLKALAVAYCRNSQFSGALQAVEFLSRIYGLKIDEKTWDVLLTYSYAFSRPKYGLLPADATSKLSTMMQERTQNAEPSLQARDIVIRSLARSDDPEELELAEKEIRKAVMYFRTKVQQKYMTSRERWVNMPAESSSHEGSELWRLEKIMDEQLYKVCMWKDSMGYWLYALVRAHWDRMQKFNLPIAEFETIQMNILEEFGAYWHEYRPIYEKPKSVDEKKVVPERVKFRYKYPVSMAGLKGFPAISRYHLQKFHPADG</sequence>
<name>A0A7C8JMV7_ORBOL</name>
<dbReference type="PANTHER" id="PTHR47934">
    <property type="entry name" value="PENTATRICOPEPTIDE REPEAT-CONTAINING PROTEIN PET309, MITOCHONDRIAL"/>
    <property type="match status" value="1"/>
</dbReference>
<evidence type="ECO:0000256" key="1">
    <source>
        <dbReference type="ARBA" id="ARBA00004173"/>
    </source>
</evidence>
<proteinExistence type="predicted"/>
<evidence type="ECO:0000313" key="5">
    <source>
        <dbReference type="Proteomes" id="UP000480548"/>
    </source>
</evidence>
<dbReference type="GO" id="GO:0003729">
    <property type="term" value="F:mRNA binding"/>
    <property type="evidence" value="ECO:0007669"/>
    <property type="project" value="TreeGrafter"/>
</dbReference>
<keyword evidence="3" id="KW-0496">Mitochondrion</keyword>
<keyword evidence="2" id="KW-0809">Transit peptide</keyword>
<dbReference type="PANTHER" id="PTHR47934:SF6">
    <property type="entry name" value="MITOCHONDRIAL GROUP I INTRON SPLICING FACTOR CCM1-RELATED"/>
    <property type="match status" value="1"/>
</dbReference>
<evidence type="ECO:0008006" key="6">
    <source>
        <dbReference type="Google" id="ProtNLM"/>
    </source>
</evidence>